<accession>A0AAW0BL89</accession>
<keyword evidence="2" id="KW-1185">Reference proteome</keyword>
<evidence type="ECO:0000313" key="2">
    <source>
        <dbReference type="Proteomes" id="UP001362999"/>
    </source>
</evidence>
<proteinExistence type="predicted"/>
<name>A0AAW0BL89_9AGAR</name>
<sequence length="205" mass="23082">MTLDVSAKRISKLERTNLKGEQQVRNVVQGSLIRRSVEMEASRISTANTCPLVSTLSMTLDVSAKRISKLERTNLKGEQQVRNVVQGSLIRRSVEGRQIMGRLRDENFDRRRGPRVVSAEEEPKVIGADDVKMLLEVRRDVEFDKGRNRQQERIISIDGRLTASKMGGKPVIAQRRLVCGESPVTIPVPRPEEVDTNLRNVTAEP</sequence>
<protein>
    <submittedName>
        <fullName evidence="1">Uncharacterized protein</fullName>
    </submittedName>
</protein>
<dbReference type="Proteomes" id="UP001362999">
    <property type="component" value="Unassembled WGS sequence"/>
</dbReference>
<organism evidence="1 2">
    <name type="scientific">Favolaschia claudopus</name>
    <dbReference type="NCBI Taxonomy" id="2862362"/>
    <lineage>
        <taxon>Eukaryota</taxon>
        <taxon>Fungi</taxon>
        <taxon>Dikarya</taxon>
        <taxon>Basidiomycota</taxon>
        <taxon>Agaricomycotina</taxon>
        <taxon>Agaricomycetes</taxon>
        <taxon>Agaricomycetidae</taxon>
        <taxon>Agaricales</taxon>
        <taxon>Marasmiineae</taxon>
        <taxon>Mycenaceae</taxon>
        <taxon>Favolaschia</taxon>
    </lineage>
</organism>
<dbReference type="EMBL" id="JAWWNJ010000032">
    <property type="protein sequence ID" value="KAK7026184.1"/>
    <property type="molecule type" value="Genomic_DNA"/>
</dbReference>
<reference evidence="1 2" key="1">
    <citation type="journal article" date="2024" name="J Genomics">
        <title>Draft genome sequencing and assembly of Favolaschia claudopus CIRM-BRFM 2984 isolated from oak limbs.</title>
        <authorList>
            <person name="Navarro D."/>
            <person name="Drula E."/>
            <person name="Chaduli D."/>
            <person name="Cazenave R."/>
            <person name="Ahrendt S."/>
            <person name="Wang J."/>
            <person name="Lipzen A."/>
            <person name="Daum C."/>
            <person name="Barry K."/>
            <person name="Grigoriev I.V."/>
            <person name="Favel A."/>
            <person name="Rosso M.N."/>
            <person name="Martin F."/>
        </authorList>
    </citation>
    <scope>NUCLEOTIDE SEQUENCE [LARGE SCALE GENOMIC DNA]</scope>
    <source>
        <strain evidence="1 2">CIRM-BRFM 2984</strain>
    </source>
</reference>
<evidence type="ECO:0000313" key="1">
    <source>
        <dbReference type="EMBL" id="KAK7026184.1"/>
    </source>
</evidence>
<dbReference type="AlphaFoldDB" id="A0AAW0BL89"/>
<comment type="caution">
    <text evidence="1">The sequence shown here is derived from an EMBL/GenBank/DDBJ whole genome shotgun (WGS) entry which is preliminary data.</text>
</comment>
<gene>
    <name evidence="1" type="ORF">R3P38DRAFT_3355578</name>
</gene>